<evidence type="ECO:0000256" key="1">
    <source>
        <dbReference type="SAM" id="SignalP"/>
    </source>
</evidence>
<sequence>MKTLGGALAAGAAAVMFAAGPAVAGTDSYVNTTDPFNGGAAGFVANGEIFTVCDNRSDGMRASAHIGWIDSSASHWIKLEDANGSGNSCAKLNLAIGEGEAVTIEVCLKDGANGTPRYCATDRSGRA</sequence>
<evidence type="ECO:0000313" key="3">
    <source>
        <dbReference type="Proteomes" id="UP000053923"/>
    </source>
</evidence>
<keyword evidence="3" id="KW-1185">Reference proteome</keyword>
<evidence type="ECO:0008006" key="4">
    <source>
        <dbReference type="Google" id="ProtNLM"/>
    </source>
</evidence>
<dbReference type="Proteomes" id="UP000053923">
    <property type="component" value="Unassembled WGS sequence"/>
</dbReference>
<dbReference type="EMBL" id="LLZG01000371">
    <property type="protein sequence ID" value="KUL25280.1"/>
    <property type="molecule type" value="Genomic_DNA"/>
</dbReference>
<keyword evidence="1" id="KW-0732">Signal</keyword>
<gene>
    <name evidence="2" type="ORF">ADL12_35470</name>
</gene>
<dbReference type="AlphaFoldDB" id="A0A101JED4"/>
<proteinExistence type="predicted"/>
<reference evidence="3" key="1">
    <citation type="submission" date="2015-10" db="EMBL/GenBank/DDBJ databases">
        <authorList>
            <person name="Ju K.-S."/>
            <person name="Doroghazi J.R."/>
            <person name="Metcalf W.W."/>
        </authorList>
    </citation>
    <scope>NUCLEOTIDE SEQUENCE [LARGE SCALE GENOMIC DNA]</scope>
    <source>
        <strain evidence="3">NRRL 3151</strain>
    </source>
</reference>
<feature type="signal peptide" evidence="1">
    <location>
        <begin position="1"/>
        <end position="24"/>
    </location>
</feature>
<feature type="chain" id="PRO_5007097659" description="Ricin B lectin domain-containing protein" evidence="1">
    <location>
        <begin position="25"/>
        <end position="127"/>
    </location>
</feature>
<evidence type="ECO:0000313" key="2">
    <source>
        <dbReference type="EMBL" id="KUL25280.1"/>
    </source>
</evidence>
<protein>
    <recommendedName>
        <fullName evidence="4">Ricin B lectin domain-containing protein</fullName>
    </recommendedName>
</protein>
<name>A0A101JED4_9ACTN</name>
<comment type="caution">
    <text evidence="2">The sequence shown here is derived from an EMBL/GenBank/DDBJ whole genome shotgun (WGS) entry which is preliminary data.</text>
</comment>
<accession>A0A101JED4</accession>
<organism evidence="2 3">
    <name type="scientific">Streptomyces regalis</name>
    <dbReference type="NCBI Taxonomy" id="68262"/>
    <lineage>
        <taxon>Bacteria</taxon>
        <taxon>Bacillati</taxon>
        <taxon>Actinomycetota</taxon>
        <taxon>Actinomycetes</taxon>
        <taxon>Kitasatosporales</taxon>
        <taxon>Streptomycetaceae</taxon>
        <taxon>Streptomyces</taxon>
    </lineage>
</organism>